<dbReference type="Gene3D" id="3.90.180.10">
    <property type="entry name" value="Medium-chain alcohol dehydrogenases, catalytic domain"/>
    <property type="match status" value="1"/>
</dbReference>
<dbReference type="InterPro" id="IPR011032">
    <property type="entry name" value="GroES-like_sf"/>
</dbReference>
<dbReference type="Proteomes" id="UP000034291">
    <property type="component" value="Unassembled WGS sequence"/>
</dbReference>
<dbReference type="InterPro" id="IPR029063">
    <property type="entry name" value="SAM-dependent_MTases_sf"/>
</dbReference>
<dbReference type="CDD" id="cd02440">
    <property type="entry name" value="AdoMet_MTases"/>
    <property type="match status" value="1"/>
</dbReference>
<reference evidence="12 13" key="1">
    <citation type="submission" date="2015-02" db="EMBL/GenBank/DDBJ databases">
        <title>Draft Genome Sequences of Two Closely-Related Aflatoxigenic Aspergillus Species Obtained from the Cote d'Ivoire.</title>
        <authorList>
            <person name="Moore G.G."/>
            <person name="Beltz S.B."/>
            <person name="Mack B.M."/>
        </authorList>
    </citation>
    <scope>NUCLEOTIDE SEQUENCE [LARGE SCALE GENOMIC DNA]</scope>
    <source>
        <strain evidence="12 13">SRRC1468</strain>
    </source>
</reference>
<dbReference type="InterPro" id="IPR013968">
    <property type="entry name" value="PKS_KR"/>
</dbReference>
<evidence type="ECO:0000313" key="13">
    <source>
        <dbReference type="Proteomes" id="UP000034291"/>
    </source>
</evidence>
<dbReference type="SUPFAM" id="SSF55048">
    <property type="entry name" value="Probable ACP-binding domain of malonyl-CoA ACP transacylase"/>
    <property type="match status" value="1"/>
</dbReference>
<dbReference type="Pfam" id="PF00109">
    <property type="entry name" value="ketoacyl-synt"/>
    <property type="match status" value="1"/>
</dbReference>
<dbReference type="InterPro" id="IPR057326">
    <property type="entry name" value="KR_dom"/>
</dbReference>
<dbReference type="GO" id="GO:0031177">
    <property type="term" value="F:phosphopantetheine binding"/>
    <property type="evidence" value="ECO:0007669"/>
    <property type="project" value="InterPro"/>
</dbReference>
<evidence type="ECO:0000259" key="11">
    <source>
        <dbReference type="PROSITE" id="PS52019"/>
    </source>
</evidence>
<dbReference type="Gene3D" id="3.40.366.10">
    <property type="entry name" value="Malonyl-Coenzyme A Acyl Carrier Protein, domain 2"/>
    <property type="match status" value="1"/>
</dbReference>
<dbReference type="GO" id="GO:0008168">
    <property type="term" value="F:methyltransferase activity"/>
    <property type="evidence" value="ECO:0007669"/>
    <property type="project" value="UniProtKB-KW"/>
</dbReference>
<dbReference type="Gene3D" id="3.40.50.720">
    <property type="entry name" value="NAD(P)-binding Rossmann-like Domain"/>
    <property type="match status" value="2"/>
</dbReference>
<dbReference type="InterPro" id="IPR014030">
    <property type="entry name" value="Ketoacyl_synth_N"/>
</dbReference>
<keyword evidence="4" id="KW-0808">Transferase</keyword>
<dbReference type="Pfam" id="PF14765">
    <property type="entry name" value="PS-DH"/>
    <property type="match status" value="1"/>
</dbReference>
<evidence type="ECO:0000256" key="6">
    <source>
        <dbReference type="ARBA" id="ARBA00023268"/>
    </source>
</evidence>
<dbReference type="PROSITE" id="PS50075">
    <property type="entry name" value="CARRIER"/>
    <property type="match status" value="1"/>
</dbReference>
<dbReference type="EMBL" id="JZBS01003712">
    <property type="protein sequence ID" value="KKK13964.1"/>
    <property type="molecule type" value="Genomic_DNA"/>
</dbReference>
<evidence type="ECO:0000256" key="2">
    <source>
        <dbReference type="ARBA" id="ARBA00022553"/>
    </source>
</evidence>
<keyword evidence="1" id="KW-0596">Phosphopantetheine</keyword>
<dbReference type="InterPro" id="IPR036291">
    <property type="entry name" value="NAD(P)-bd_dom_sf"/>
</dbReference>
<feature type="region of interest" description="C-terminal hotdog fold" evidence="8">
    <location>
        <begin position="1069"/>
        <end position="1213"/>
    </location>
</feature>
<accession>A0A0F8U2K1</accession>
<feature type="active site" description="Proton acceptor; for dehydratase activity" evidence="8">
    <location>
        <position position="963"/>
    </location>
</feature>
<dbReference type="InterPro" id="IPR016036">
    <property type="entry name" value="Malonyl_transacylase_ACP-bd"/>
</dbReference>
<dbReference type="GO" id="GO:0004312">
    <property type="term" value="F:fatty acid synthase activity"/>
    <property type="evidence" value="ECO:0007669"/>
    <property type="project" value="TreeGrafter"/>
</dbReference>
<dbReference type="SMART" id="SM00829">
    <property type="entry name" value="PKS_ER"/>
    <property type="match status" value="1"/>
</dbReference>
<organism evidence="12 13">
    <name type="scientific">Aspergillus rambellii</name>
    <dbReference type="NCBI Taxonomy" id="308745"/>
    <lineage>
        <taxon>Eukaryota</taxon>
        <taxon>Fungi</taxon>
        <taxon>Dikarya</taxon>
        <taxon>Ascomycota</taxon>
        <taxon>Pezizomycotina</taxon>
        <taxon>Eurotiomycetes</taxon>
        <taxon>Eurotiomycetidae</taxon>
        <taxon>Eurotiales</taxon>
        <taxon>Aspergillaceae</taxon>
        <taxon>Aspergillus</taxon>
        <taxon>Aspergillus subgen. Nidulantes</taxon>
    </lineage>
</organism>
<dbReference type="Gene3D" id="3.10.129.110">
    <property type="entry name" value="Polyketide synthase dehydratase"/>
    <property type="match status" value="1"/>
</dbReference>
<dbReference type="InterPro" id="IPR049551">
    <property type="entry name" value="PKS_DH_C"/>
</dbReference>
<feature type="domain" description="Carrier" evidence="9">
    <location>
        <begin position="2394"/>
        <end position="2484"/>
    </location>
</feature>
<evidence type="ECO:0000256" key="7">
    <source>
        <dbReference type="ARBA" id="ARBA00023315"/>
    </source>
</evidence>
<dbReference type="GO" id="GO:1901336">
    <property type="term" value="P:lactone biosynthetic process"/>
    <property type="evidence" value="ECO:0007669"/>
    <property type="project" value="UniProtKB-ARBA"/>
</dbReference>
<comment type="caution">
    <text evidence="12">The sequence shown here is derived from an EMBL/GenBank/DDBJ whole genome shotgun (WGS) entry which is preliminary data.</text>
</comment>
<dbReference type="GO" id="GO:0044550">
    <property type="term" value="P:secondary metabolite biosynthetic process"/>
    <property type="evidence" value="ECO:0007669"/>
    <property type="project" value="UniProtKB-ARBA"/>
</dbReference>
<dbReference type="CDD" id="cd00833">
    <property type="entry name" value="PKS"/>
    <property type="match status" value="1"/>
</dbReference>
<dbReference type="Pfam" id="PF00698">
    <property type="entry name" value="Acyl_transf_1"/>
    <property type="match status" value="1"/>
</dbReference>
<dbReference type="SMART" id="SM00825">
    <property type="entry name" value="PKS_KS"/>
    <property type="match status" value="1"/>
</dbReference>
<dbReference type="InterPro" id="IPR036736">
    <property type="entry name" value="ACP-like_sf"/>
</dbReference>
<gene>
    <name evidence="12" type="ORF">ARAM_000208</name>
</gene>
<evidence type="ECO:0000256" key="3">
    <source>
        <dbReference type="ARBA" id="ARBA00022603"/>
    </source>
</evidence>
<dbReference type="Pfam" id="PF00550">
    <property type="entry name" value="PP-binding"/>
    <property type="match status" value="1"/>
</dbReference>
<dbReference type="GO" id="GO:0032259">
    <property type="term" value="P:methylation"/>
    <property type="evidence" value="ECO:0007669"/>
    <property type="project" value="UniProtKB-KW"/>
</dbReference>
<dbReference type="InterPro" id="IPR020806">
    <property type="entry name" value="PKS_PP-bd"/>
</dbReference>
<dbReference type="Gene3D" id="3.40.47.10">
    <property type="match status" value="1"/>
</dbReference>
<evidence type="ECO:0000256" key="5">
    <source>
        <dbReference type="ARBA" id="ARBA00022857"/>
    </source>
</evidence>
<dbReference type="InterPro" id="IPR042104">
    <property type="entry name" value="PKS_dehydratase_sf"/>
</dbReference>
<dbReference type="InterPro" id="IPR020807">
    <property type="entry name" value="PKS_DH"/>
</dbReference>
<dbReference type="Pfam" id="PF16197">
    <property type="entry name" value="KAsynt_C_assoc"/>
    <property type="match status" value="1"/>
</dbReference>
<dbReference type="InterPro" id="IPR013217">
    <property type="entry name" value="Methyltransf_12"/>
</dbReference>
<keyword evidence="13" id="KW-1185">Reference proteome</keyword>
<dbReference type="PANTHER" id="PTHR43775:SF49">
    <property type="entry name" value="SYNTHASE, PUTATIVE (JCVI)-RELATED"/>
    <property type="match status" value="1"/>
</dbReference>
<dbReference type="SUPFAM" id="SSF47336">
    <property type="entry name" value="ACP-like"/>
    <property type="match status" value="1"/>
</dbReference>
<dbReference type="InterPro" id="IPR016035">
    <property type="entry name" value="Acyl_Trfase/lysoPLipase"/>
</dbReference>
<dbReference type="InterPro" id="IPR016039">
    <property type="entry name" value="Thiolase-like"/>
</dbReference>
<keyword evidence="6" id="KW-0511">Multifunctional enzyme</keyword>
<dbReference type="InterPro" id="IPR001227">
    <property type="entry name" value="Ac_transferase_dom_sf"/>
</dbReference>
<dbReference type="GO" id="GO:0006633">
    <property type="term" value="P:fatty acid biosynthetic process"/>
    <property type="evidence" value="ECO:0007669"/>
    <property type="project" value="TreeGrafter"/>
</dbReference>
<keyword evidence="2" id="KW-0597">Phosphoprotein</keyword>
<dbReference type="InterPro" id="IPR013154">
    <property type="entry name" value="ADH-like_N"/>
</dbReference>
<evidence type="ECO:0000256" key="1">
    <source>
        <dbReference type="ARBA" id="ARBA00022450"/>
    </source>
</evidence>
<dbReference type="SMART" id="SM00822">
    <property type="entry name" value="PKS_KR"/>
    <property type="match status" value="1"/>
</dbReference>
<dbReference type="SUPFAM" id="SSF52151">
    <property type="entry name" value="FabD/lysophospholipase-like"/>
    <property type="match status" value="1"/>
</dbReference>
<dbReference type="Pfam" id="PF08659">
    <property type="entry name" value="KR"/>
    <property type="match status" value="1"/>
</dbReference>
<dbReference type="InterPro" id="IPR006162">
    <property type="entry name" value="Ppantetheine_attach_site"/>
</dbReference>
<dbReference type="InterPro" id="IPR049900">
    <property type="entry name" value="PKS_mFAS_DH"/>
</dbReference>
<keyword evidence="7" id="KW-0012">Acyltransferase</keyword>
<dbReference type="SUPFAM" id="SSF53901">
    <property type="entry name" value="Thiolase-like"/>
    <property type="match status" value="1"/>
</dbReference>
<protein>
    <submittedName>
        <fullName evidence="12">Uncharacterized protein</fullName>
    </submittedName>
</protein>
<feature type="domain" description="PKS/mFAS DH" evidence="11">
    <location>
        <begin position="931"/>
        <end position="1213"/>
    </location>
</feature>
<keyword evidence="5" id="KW-0521">NADP</keyword>
<dbReference type="PROSITE" id="PS52004">
    <property type="entry name" value="KS3_2"/>
    <property type="match status" value="1"/>
</dbReference>
<dbReference type="SMART" id="SM00823">
    <property type="entry name" value="PKS_PP"/>
    <property type="match status" value="1"/>
</dbReference>
<dbReference type="SUPFAM" id="SSF50129">
    <property type="entry name" value="GroES-like"/>
    <property type="match status" value="1"/>
</dbReference>
<dbReference type="SUPFAM" id="SSF53335">
    <property type="entry name" value="S-adenosyl-L-methionine-dependent methyltransferases"/>
    <property type="match status" value="1"/>
</dbReference>
<name>A0A0F8U2K1_9EURO</name>
<dbReference type="Pfam" id="PF08242">
    <property type="entry name" value="Methyltransf_12"/>
    <property type="match status" value="1"/>
</dbReference>
<proteinExistence type="predicted"/>
<keyword evidence="3" id="KW-0489">Methyltransferase</keyword>
<feature type="domain" description="Ketosynthase family 3 (KS3)" evidence="10">
    <location>
        <begin position="39"/>
        <end position="460"/>
    </location>
</feature>
<dbReference type="FunFam" id="3.40.50.720:FF:000209">
    <property type="entry name" value="Polyketide synthase Pks12"/>
    <property type="match status" value="1"/>
</dbReference>
<dbReference type="InterPro" id="IPR009081">
    <property type="entry name" value="PP-bd_ACP"/>
</dbReference>
<dbReference type="PROSITE" id="PS52019">
    <property type="entry name" value="PKS_MFAS_DH"/>
    <property type="match status" value="1"/>
</dbReference>
<dbReference type="InterPro" id="IPR020843">
    <property type="entry name" value="ER"/>
</dbReference>
<dbReference type="Pfam" id="PF02801">
    <property type="entry name" value="Ketoacyl-synt_C"/>
    <property type="match status" value="1"/>
</dbReference>
<dbReference type="Pfam" id="PF21089">
    <property type="entry name" value="PKS_DH_N"/>
    <property type="match status" value="1"/>
</dbReference>
<dbReference type="InterPro" id="IPR020841">
    <property type="entry name" value="PKS_Beta-ketoAc_synthase_dom"/>
</dbReference>
<dbReference type="SMART" id="SM00827">
    <property type="entry name" value="PKS_AT"/>
    <property type="match status" value="1"/>
</dbReference>
<dbReference type="PANTHER" id="PTHR43775">
    <property type="entry name" value="FATTY ACID SYNTHASE"/>
    <property type="match status" value="1"/>
</dbReference>
<evidence type="ECO:0000313" key="12">
    <source>
        <dbReference type="EMBL" id="KKK13964.1"/>
    </source>
</evidence>
<dbReference type="Pfam" id="PF08240">
    <property type="entry name" value="ADH_N"/>
    <property type="match status" value="1"/>
</dbReference>
<evidence type="ECO:0000259" key="10">
    <source>
        <dbReference type="PROSITE" id="PS52004"/>
    </source>
</evidence>
<evidence type="ECO:0000256" key="8">
    <source>
        <dbReference type="PROSITE-ProRule" id="PRU01363"/>
    </source>
</evidence>
<evidence type="ECO:0000259" key="9">
    <source>
        <dbReference type="PROSITE" id="PS50075"/>
    </source>
</evidence>
<dbReference type="SMART" id="SM00826">
    <property type="entry name" value="PKS_DH"/>
    <property type="match status" value="1"/>
</dbReference>
<dbReference type="STRING" id="308745.A0A0F8U2K1"/>
<dbReference type="PROSITE" id="PS00012">
    <property type="entry name" value="PHOSPHOPANTETHEINE"/>
    <property type="match status" value="1"/>
</dbReference>
<dbReference type="InterPro" id="IPR049552">
    <property type="entry name" value="PKS_DH_N"/>
</dbReference>
<dbReference type="GO" id="GO:0016491">
    <property type="term" value="F:oxidoreductase activity"/>
    <property type="evidence" value="ECO:0007669"/>
    <property type="project" value="InterPro"/>
</dbReference>
<feature type="region of interest" description="N-terminal hotdog fold" evidence="8">
    <location>
        <begin position="931"/>
        <end position="1059"/>
    </location>
</feature>
<dbReference type="Gene3D" id="1.10.1200.10">
    <property type="entry name" value="ACP-like"/>
    <property type="match status" value="1"/>
</dbReference>
<dbReference type="InterPro" id="IPR014043">
    <property type="entry name" value="Acyl_transferase_dom"/>
</dbReference>
<dbReference type="Gene3D" id="3.40.50.150">
    <property type="entry name" value="Vaccinia Virus protein VP39"/>
    <property type="match status" value="1"/>
</dbReference>
<dbReference type="InterPro" id="IPR032821">
    <property type="entry name" value="PKS_assoc"/>
</dbReference>
<dbReference type="InterPro" id="IPR050091">
    <property type="entry name" value="PKS_NRPS_Biosynth_Enz"/>
</dbReference>
<sequence length="2511" mass="276775">SSIFRTTSSFGIFFFAMGSYEAVVNGSHAASSSASPWVDDPIAIVGIGLRLPGGIRTTQQYWEFLKNKGSARSRVPDNRYRTESFVGPAGKAGHTATEYGYFLNDADLGAIDSSFWSMSRKEIGLMDPQQRLMLEVAFEALENSGTTDYKGKDIGCFVGTFGEDWVDLQSRDPLNSGLYRIPGYGDFAISNRVSYELGLTGPSMTIRTACSSSLTALYQACHAIYAGECSSAIVGGCNLILSPHMTIAMTEQRVLSPTGECRSFDADANGYARAEAVNAVHIKRLSSAIRDKDQIRAVIRSACINSDGKTAGLSFPSSESHEELIRRSHRLAGITDLSKTAMIECHGTGTQVGDPLEARAVANAFGDWGILIGSVKTNVGHSEGASGLTSVIKMVLALENATIPPNINFKTPNPKSKYFINEAGLRVPVDCESWPEGKAERVGVNSFGIGGANAHVLLESTASVMEKSIPVNSDKLQSHAPIQLLTFSATHPEALKGSMESVRQYLEQNPTRASDVSYTLCCRRQKFPHCAFALTTEDGGLDFSPVQKCGGTPDLVWVFTGQGAQYAQMGKELLLHSRIARDTITRLDSALDSFDVVRDWRLEGEILKPESETRVYDAEFSQPCCTAIQIALVDVLRSIGVKPAAVVGHSSGEIAAAYAAGALTAEEAIAVAYHRGQVSSIAEDGEKAGMMAVGLGRAQVSRYLNIGVTVACENSPNNVTLSGNPSSLDAIEKDIKVDYPSVLTRRLRVKCAYHSDQMKQVEADYLERLRQHVHEVQERQVETVFVSTVTEEIMHTGDQFGPQYWCQNLISPVLFSTTVSNILTKKIVSKPVFLEIGPHSALSGPLREIAAASIGSPVPYISTLVRKNNAYQSILRTVGQLFTSNVDLDLLSLCKGTLLHDLPGYSWHYDGSYWSESRVTKDWRLREYPRHDLLGYRITDGNDQEPTWRNILDLDNIPWARDHVIFKDAVLPAAAYVTMAGEAVRQLSGHPDFSVRNVNILAAMVLSEEHPIEVVSQFRRSRLTTTLDSEWWDFTITSQLDGTWRKHCTGQARGGRDYPVAMPLPVTGQRKVESQAWYRTMRKFGLNYGPRFQGLRSITASVSSKAATADIQDSRESGESHYTMHPCTIDYVFQLITAARFQGLARLFDHTEVPTFISELYLCPPSGSISIEVTVNETPNGPLSSDAIGYCGTDLVFYLQQMRLSRLSDGEEIHAVDPHAGSHLVWKPDIDDVDMTTLIRKIPNVWEDHSLIEELAMSCMLETYHRAKGTTASVAHLNKFHEWLGLQYGRARDSNYHMVPACQEIASMTSEERTRHIETLYSQTANSKARPIATLITRVCEASVGLFTGEVDALSLLRKDDLLTSLYNFMQLCDFTQFFQVYAHNKPTMRVLEIGAGTGGITALILPNLHSATGQRMYESYTYTDVSAGFFNAAQERFKQYEGIVYHPLDITSDPLAQGFDPGSYDLIIASNAIHVTTSLQQSLQNVARLLKPDGKLFLQELASETKWINYVVGILPGWWLGDQDNREWEPYVTAERFNEDLQKSGFSGVDAMVHDGYLNAHIISSLSNSHLDHKQQLTVLCEITQTATVDAFISTFQDHGFACDIRHLGEELPVDQVIVSLLEVDRPYIHSLREEEFSHIRSLITGLGTTPLLWVTKPSQVRCEDPRYAMILGLLRTARTELSVAAGTLEIETFDEKALAATIKVIRRLTKGGIADERFDPVMEYSHSASNLMVGKYYPTIVSNELLDTAAQQSARRLDIGKRGLLQTLSWKPKKLVFPDDDWVEVETKAVGLNFKDVLIAMGIVDGNELGAECSGIVRKVGPAVQTLRPGDHVLVFAEGSFSSTLVTSERLCARMARNLSWAEAATMPCVFATVLYSLLDISRLKRGQTVLIHSACGGIGLAAIQVCRVVGAEIYCTVGSERKVQYLMEELGIPRDRIFHSRDNTFQRDVLAATNGRGVDVVLNSLSGELLHASWKCVASFGIMVELGKRDFIGKANLAMDIFESNRTFAGVDFAQICRERPEITQDVLRRCMHHFALGDISPLPMHEFAASSVEQAFRYMQKGSHIGKVVITMPDSREDVPVSLIPRVPRFCSDACHIIVGGLGGLGRAVSSWMSLHGAKHFIFFSRSAQDYEDDDFVKELRTQNCRVDLVSGDVSKEADVDALVSGLSTPLAGVMQASMVLKDTSLVNMSFDEWQAAVLPKVQGTWNIHNSLVKNGHNVDYFVLFSSWSGCIGQSGQANYAAGNTFLDAFVQYRHSLGLACSAINIGVMEDVGYVSRNSRLLDHFHSIYAHTLQEQNLLDTIQLVIDNSLPSDSEERDNGSFTSKSQICIGLRTAVPLGSSDNRSPWKRDPRMALYHNIGSASDDTPNGGSGGNEDFKQFLQQIRAMPSLLEEQSSVDIFAEQVGKALFDFMLRDHSEIDYDAPLSSLGMDSLLAIELRNWFRAKVGLDVTTLEIMNTGSLRKLGHMTVMKMAAKIGMSDANTNGVVDSRTADAEDMDVRYLNMKAP</sequence>
<dbReference type="CDD" id="cd05274">
    <property type="entry name" value="KR_FAS_SDR_x"/>
    <property type="match status" value="1"/>
</dbReference>
<dbReference type="Pfam" id="PF13602">
    <property type="entry name" value="ADH_zinc_N_2"/>
    <property type="match status" value="1"/>
</dbReference>
<feature type="active site" description="Proton donor; for dehydratase activity" evidence="8">
    <location>
        <position position="1130"/>
    </location>
</feature>
<dbReference type="SUPFAM" id="SSF51735">
    <property type="entry name" value="NAD(P)-binding Rossmann-fold domains"/>
    <property type="match status" value="2"/>
</dbReference>
<evidence type="ECO:0000256" key="4">
    <source>
        <dbReference type="ARBA" id="ARBA00022679"/>
    </source>
</evidence>
<dbReference type="CDD" id="cd05195">
    <property type="entry name" value="enoyl_red"/>
    <property type="match status" value="1"/>
</dbReference>
<dbReference type="InterPro" id="IPR014031">
    <property type="entry name" value="Ketoacyl_synth_C"/>
</dbReference>
<feature type="non-terminal residue" evidence="12">
    <location>
        <position position="1"/>
    </location>
</feature>
<dbReference type="OrthoDB" id="329835at2759"/>